<reference evidence="10 11" key="1">
    <citation type="submission" date="2017-05" db="EMBL/GenBank/DDBJ databases">
        <title>De novo genome assembly of Deniococcus indicus strain DR1.</title>
        <authorList>
            <person name="Chauhan D."/>
            <person name="Yennamalli R.M."/>
            <person name="Priyadarshini R."/>
        </authorList>
    </citation>
    <scope>NUCLEOTIDE SEQUENCE [LARGE SCALE GENOMIC DNA]</scope>
    <source>
        <strain evidence="10 11">DR1</strain>
    </source>
</reference>
<dbReference type="GO" id="GO:0033971">
    <property type="term" value="F:hydroxyisourate hydrolase activity"/>
    <property type="evidence" value="ECO:0007669"/>
    <property type="project" value="UniProtKB-EC"/>
</dbReference>
<feature type="binding site" evidence="7">
    <location>
        <position position="49"/>
    </location>
    <ligand>
        <name>substrate</name>
    </ligand>
</feature>
<gene>
    <name evidence="10" type="ORF">CBQ26_07775</name>
</gene>
<evidence type="ECO:0000256" key="3">
    <source>
        <dbReference type="ARBA" id="ARBA00009850"/>
    </source>
</evidence>
<dbReference type="InterPro" id="IPR023418">
    <property type="entry name" value="Thyroxine_BS"/>
</dbReference>
<evidence type="ECO:0000256" key="7">
    <source>
        <dbReference type="PIRSR" id="PIRSR600895-51"/>
    </source>
</evidence>
<keyword evidence="6 8" id="KW-0378">Hydrolase</keyword>
<dbReference type="PROSITE" id="PS00769">
    <property type="entry name" value="TRANSTHYRETIN_2"/>
    <property type="match status" value="1"/>
</dbReference>
<protein>
    <recommendedName>
        <fullName evidence="8">5-hydroxyisourate hydrolase</fullName>
        <shortName evidence="8">HIU hydrolase</shortName>
        <shortName evidence="8">HIUHase</shortName>
        <ecNumber evidence="8">3.5.2.17</ecNumber>
    </recommendedName>
</protein>
<dbReference type="SUPFAM" id="SSF49472">
    <property type="entry name" value="Transthyretin (synonym: prealbumin)"/>
    <property type="match status" value="1"/>
</dbReference>
<evidence type="ECO:0000259" key="9">
    <source>
        <dbReference type="Pfam" id="PF00576"/>
    </source>
</evidence>
<evidence type="ECO:0000256" key="6">
    <source>
        <dbReference type="ARBA" id="ARBA00022801"/>
    </source>
</evidence>
<dbReference type="PROSITE" id="PS00768">
    <property type="entry name" value="TRANSTHYRETIN_1"/>
    <property type="match status" value="1"/>
</dbReference>
<dbReference type="InterPro" id="IPR023416">
    <property type="entry name" value="Transthyretin/HIU_hydrolase_d"/>
</dbReference>
<dbReference type="GO" id="GO:0006144">
    <property type="term" value="P:purine nucleobase metabolic process"/>
    <property type="evidence" value="ECO:0007669"/>
    <property type="project" value="UniProtKB-KW"/>
</dbReference>
<sequence>MSVQGAGLSTHVLDTARGRPAAGIRVELRAVQGQTRTLLTGAVTNADGRTDAPLIARGGLRPGTFELTFHVAPYFADMAGVEGAAPFLDEITLRFTVADASAHYHVPLLVSPWSYSTYRGS</sequence>
<keyword evidence="11" id="KW-1185">Reference proteome</keyword>
<dbReference type="NCBIfam" id="TIGR02962">
    <property type="entry name" value="hdxy_isourate"/>
    <property type="match status" value="1"/>
</dbReference>
<dbReference type="RefSeq" id="WP_088248078.1">
    <property type="nucleotide sequence ID" value="NZ_BNAM01000025.1"/>
</dbReference>
<feature type="domain" description="Transthyretin/hydroxyisourate hydrolase" evidence="9">
    <location>
        <begin position="8"/>
        <end position="120"/>
    </location>
</feature>
<feature type="binding site" evidence="7">
    <location>
        <position position="11"/>
    </location>
    <ligand>
        <name>substrate</name>
    </ligand>
</feature>
<dbReference type="PRINTS" id="PR00189">
    <property type="entry name" value="TRNSTHYRETIN"/>
</dbReference>
<evidence type="ECO:0000256" key="1">
    <source>
        <dbReference type="ARBA" id="ARBA00001043"/>
    </source>
</evidence>
<evidence type="ECO:0000256" key="5">
    <source>
        <dbReference type="ARBA" id="ARBA00022631"/>
    </source>
</evidence>
<accession>A0A246BMJ5</accession>
<dbReference type="Gene3D" id="2.60.40.180">
    <property type="entry name" value="Transthyretin/hydroxyisourate hydrolase domain"/>
    <property type="match status" value="1"/>
</dbReference>
<comment type="catalytic activity">
    <reaction evidence="1 8">
        <text>5-hydroxyisourate + H2O = 5-hydroxy-2-oxo-4-ureido-2,5-dihydro-1H-imidazole-5-carboxylate + H(+)</text>
        <dbReference type="Rhea" id="RHEA:23736"/>
        <dbReference type="ChEBI" id="CHEBI:15377"/>
        <dbReference type="ChEBI" id="CHEBI:15378"/>
        <dbReference type="ChEBI" id="CHEBI:18072"/>
        <dbReference type="ChEBI" id="CHEBI:58639"/>
        <dbReference type="EC" id="3.5.2.17"/>
    </reaction>
</comment>
<proteinExistence type="inferred from homology"/>
<comment type="similarity">
    <text evidence="3 8">Belongs to the transthyretin family. 5-hydroxyisourate hydrolase subfamily.</text>
</comment>
<evidence type="ECO:0000256" key="2">
    <source>
        <dbReference type="ARBA" id="ARBA00002704"/>
    </source>
</evidence>
<name>A0A246BMJ5_9DEIO</name>
<evidence type="ECO:0000313" key="10">
    <source>
        <dbReference type="EMBL" id="OWL96881.1"/>
    </source>
</evidence>
<dbReference type="CDD" id="cd05822">
    <property type="entry name" value="TLP_HIUase"/>
    <property type="match status" value="1"/>
</dbReference>
<dbReference type="OrthoDB" id="9792386at2"/>
<evidence type="ECO:0000313" key="11">
    <source>
        <dbReference type="Proteomes" id="UP000197208"/>
    </source>
</evidence>
<evidence type="ECO:0000256" key="8">
    <source>
        <dbReference type="RuleBase" id="RU361270"/>
    </source>
</evidence>
<dbReference type="PANTHER" id="PTHR10395">
    <property type="entry name" value="URICASE AND TRANSTHYRETIN-RELATED"/>
    <property type="match status" value="1"/>
</dbReference>
<evidence type="ECO:0000256" key="4">
    <source>
        <dbReference type="ARBA" id="ARBA00011881"/>
    </source>
</evidence>
<comment type="subunit">
    <text evidence="4 8">Homotetramer.</text>
</comment>
<feature type="binding site" evidence="7">
    <location>
        <position position="118"/>
    </location>
    <ligand>
        <name>substrate</name>
    </ligand>
</feature>
<organism evidence="10 11">
    <name type="scientific">Deinococcus indicus</name>
    <dbReference type="NCBI Taxonomy" id="223556"/>
    <lineage>
        <taxon>Bacteria</taxon>
        <taxon>Thermotogati</taxon>
        <taxon>Deinococcota</taxon>
        <taxon>Deinococci</taxon>
        <taxon>Deinococcales</taxon>
        <taxon>Deinococcaceae</taxon>
        <taxon>Deinococcus</taxon>
    </lineage>
</organism>
<dbReference type="Proteomes" id="UP000197208">
    <property type="component" value="Unassembled WGS sequence"/>
</dbReference>
<keyword evidence="5 8" id="KW-0659">Purine metabolism</keyword>
<dbReference type="InterPro" id="IPR023419">
    <property type="entry name" value="Transthyretin_CS"/>
</dbReference>
<comment type="caution">
    <text evidence="10">The sequence shown here is derived from an EMBL/GenBank/DDBJ whole genome shotgun (WGS) entry which is preliminary data.</text>
</comment>
<dbReference type="AlphaFoldDB" id="A0A246BMJ5"/>
<dbReference type="InterPro" id="IPR014306">
    <property type="entry name" value="Hydroxyisourate_hydrolase"/>
</dbReference>
<dbReference type="InterPro" id="IPR036817">
    <property type="entry name" value="Transthyretin/HIU_hydrolase_sf"/>
</dbReference>
<dbReference type="EMBL" id="NHMK01000010">
    <property type="protein sequence ID" value="OWL96881.1"/>
    <property type="molecule type" value="Genomic_DNA"/>
</dbReference>
<dbReference type="FunFam" id="2.60.40.180:FF:000005">
    <property type="entry name" value="5-hydroxyisourate hydrolase"/>
    <property type="match status" value="1"/>
</dbReference>
<dbReference type="EC" id="3.5.2.17" evidence="8"/>
<dbReference type="InterPro" id="IPR000895">
    <property type="entry name" value="Transthyretin/HIU_hydrolase"/>
</dbReference>
<dbReference type="Pfam" id="PF00576">
    <property type="entry name" value="Transthyretin"/>
    <property type="match status" value="1"/>
</dbReference>
<comment type="function">
    <text evidence="2">Catalyzes the hydrolysis of 5-hydroxyisourate (HIU) to 2-oxo-4-hydroxy-4-carboxy-5-ureidoimidazoline (OHCU).</text>
</comment>
<dbReference type="PANTHER" id="PTHR10395:SF7">
    <property type="entry name" value="5-HYDROXYISOURATE HYDROLASE"/>
    <property type="match status" value="1"/>
</dbReference>